<accession>A0A1F5YPZ6</accession>
<comment type="caution">
    <text evidence="2">The sequence shown here is derived from an EMBL/GenBank/DDBJ whole genome shotgun (WGS) entry which is preliminary data.</text>
</comment>
<organism evidence="2 3">
    <name type="scientific">Candidatus Gottesmanbacteria bacterium RBG_16_37_8</name>
    <dbReference type="NCBI Taxonomy" id="1798371"/>
    <lineage>
        <taxon>Bacteria</taxon>
        <taxon>Candidatus Gottesmaniibacteriota</taxon>
    </lineage>
</organism>
<evidence type="ECO:0000256" key="1">
    <source>
        <dbReference type="SAM" id="Phobius"/>
    </source>
</evidence>
<evidence type="ECO:0000313" key="2">
    <source>
        <dbReference type="EMBL" id="OGG02278.1"/>
    </source>
</evidence>
<dbReference type="Proteomes" id="UP000176665">
    <property type="component" value="Unassembled WGS sequence"/>
</dbReference>
<dbReference type="AlphaFoldDB" id="A0A1F5YPZ6"/>
<name>A0A1F5YPZ6_9BACT</name>
<keyword evidence="1" id="KW-1133">Transmembrane helix</keyword>
<feature type="transmembrane region" description="Helical" evidence="1">
    <location>
        <begin position="6"/>
        <end position="26"/>
    </location>
</feature>
<keyword evidence="1" id="KW-0812">Transmembrane</keyword>
<keyword evidence="1" id="KW-0472">Membrane</keyword>
<proteinExistence type="predicted"/>
<sequence length="63" mass="7251">MNRKEIYILAIITFMTVFAWITFGVIHAKNTSKIGGEEIKNITPLTPNFDSDIINQLNNRRDI</sequence>
<dbReference type="EMBL" id="MFJA01000067">
    <property type="protein sequence ID" value="OGG02278.1"/>
    <property type="molecule type" value="Genomic_DNA"/>
</dbReference>
<evidence type="ECO:0000313" key="3">
    <source>
        <dbReference type="Proteomes" id="UP000176665"/>
    </source>
</evidence>
<dbReference type="STRING" id="1798371.A2W14_00940"/>
<reference evidence="2 3" key="1">
    <citation type="journal article" date="2016" name="Nat. Commun.">
        <title>Thousands of microbial genomes shed light on interconnected biogeochemical processes in an aquifer system.</title>
        <authorList>
            <person name="Anantharaman K."/>
            <person name="Brown C.T."/>
            <person name="Hug L.A."/>
            <person name="Sharon I."/>
            <person name="Castelle C.J."/>
            <person name="Probst A.J."/>
            <person name="Thomas B.C."/>
            <person name="Singh A."/>
            <person name="Wilkins M.J."/>
            <person name="Karaoz U."/>
            <person name="Brodie E.L."/>
            <person name="Williams K.H."/>
            <person name="Hubbard S.S."/>
            <person name="Banfield J.F."/>
        </authorList>
    </citation>
    <scope>NUCLEOTIDE SEQUENCE [LARGE SCALE GENOMIC DNA]</scope>
</reference>
<protein>
    <submittedName>
        <fullName evidence="2">Uncharacterized protein</fullName>
    </submittedName>
</protein>
<gene>
    <name evidence="2" type="ORF">A2W14_00940</name>
</gene>